<evidence type="ECO:0000256" key="6">
    <source>
        <dbReference type="RuleBase" id="RU003345"/>
    </source>
</evidence>
<keyword evidence="9" id="KW-1185">Reference proteome</keyword>
<dbReference type="OrthoDB" id="310895at2759"/>
<evidence type="ECO:0000313" key="8">
    <source>
        <dbReference type="EMBL" id="ETS75247.1"/>
    </source>
</evidence>
<dbReference type="Gene3D" id="3.40.309.10">
    <property type="entry name" value="Aldehyde Dehydrogenase, Chain A, domain 2"/>
    <property type="match status" value="1"/>
</dbReference>
<dbReference type="InterPro" id="IPR029510">
    <property type="entry name" value="Ald_DH_CS_GLU"/>
</dbReference>
<sequence length="503" mass="53807">MSHLGASLKEAVVGSASSFPWNKSNLPKQLFINNEYVDSKNDKKLELYSPKDGSEVAKDVALAGEHDVDAAVAAAQAAFPGWKKTPPTVKRDLLLKFANLLEAHGKTLAELTRLTLGAPFGSFGSFEINMAVESFRYFAGWIDKFAGESYPQDDGFMKIVRNEPLGVTAGIIPWNGPLGNVGMKAGPALATGNCFILKPSEKTPFAALSLGTLIKEAGFPPGVFQVLSGDGTTGALLASHMSIRKVSFTGSTTTGRKIQEMAAKSNLKRVTLELGGKSPAVVFDDANLENAITWCVNAICANTGQVCFAASRVYVQEGIYDKFVQGYKKAMEERAKTVGDPDEDSTVMGPLVDKLQFERVTGFMDRGKSQGTLLTGGGRVGSTGFFVEPTVFTNVPADAEISRNEIFGPVSVLNSFKTEEEIVARANDTNFGLMAGVFTQDINKAMRVASDIDSGMVGINCVSLCFLTAPFGGSKESGTGRENAINALRMFTEPKTVMINLTY</sequence>
<accession>W3WQ45</accession>
<dbReference type="STRING" id="1229662.W3WQ45"/>
<protein>
    <recommendedName>
        <fullName evidence="3">aldehyde dehydrogenase (NAD(+))</fullName>
        <ecNumber evidence="3">1.2.1.3</ecNumber>
    </recommendedName>
</protein>
<evidence type="ECO:0000256" key="5">
    <source>
        <dbReference type="PROSITE-ProRule" id="PRU10007"/>
    </source>
</evidence>
<organism evidence="8 9">
    <name type="scientific">Pestalotiopsis fici (strain W106-1 / CGMCC3.15140)</name>
    <dbReference type="NCBI Taxonomy" id="1229662"/>
    <lineage>
        <taxon>Eukaryota</taxon>
        <taxon>Fungi</taxon>
        <taxon>Dikarya</taxon>
        <taxon>Ascomycota</taxon>
        <taxon>Pezizomycotina</taxon>
        <taxon>Sordariomycetes</taxon>
        <taxon>Xylariomycetidae</taxon>
        <taxon>Amphisphaeriales</taxon>
        <taxon>Sporocadaceae</taxon>
        <taxon>Pestalotiopsis</taxon>
    </lineage>
</organism>
<dbReference type="Gene3D" id="3.40.605.10">
    <property type="entry name" value="Aldehyde Dehydrogenase, Chain A, domain 1"/>
    <property type="match status" value="1"/>
</dbReference>
<dbReference type="OMA" id="HMRIRKV"/>
<evidence type="ECO:0000256" key="2">
    <source>
        <dbReference type="ARBA" id="ARBA00023002"/>
    </source>
</evidence>
<dbReference type="Proteomes" id="UP000030651">
    <property type="component" value="Unassembled WGS sequence"/>
</dbReference>
<dbReference type="GeneID" id="19278744"/>
<dbReference type="Pfam" id="PF00171">
    <property type="entry name" value="Aldedh"/>
    <property type="match status" value="1"/>
</dbReference>
<evidence type="ECO:0000256" key="1">
    <source>
        <dbReference type="ARBA" id="ARBA00009986"/>
    </source>
</evidence>
<evidence type="ECO:0000256" key="3">
    <source>
        <dbReference type="ARBA" id="ARBA00024226"/>
    </source>
</evidence>
<dbReference type="InterPro" id="IPR015590">
    <property type="entry name" value="Aldehyde_DH_dom"/>
</dbReference>
<evidence type="ECO:0000259" key="7">
    <source>
        <dbReference type="Pfam" id="PF00171"/>
    </source>
</evidence>
<dbReference type="FunFam" id="3.40.309.10:FF:000049">
    <property type="entry name" value="Aldehyde dehydrogenase"/>
    <property type="match status" value="1"/>
</dbReference>
<dbReference type="PANTHER" id="PTHR11699">
    <property type="entry name" value="ALDEHYDE DEHYDROGENASE-RELATED"/>
    <property type="match status" value="1"/>
</dbReference>
<dbReference type="eggNOG" id="KOG2450">
    <property type="taxonomic scope" value="Eukaryota"/>
</dbReference>
<dbReference type="InterPro" id="IPR016163">
    <property type="entry name" value="Ald_DH_C"/>
</dbReference>
<gene>
    <name evidence="8" type="ORF">PFICI_13731</name>
</gene>
<dbReference type="SUPFAM" id="SSF53720">
    <property type="entry name" value="ALDH-like"/>
    <property type="match status" value="1"/>
</dbReference>
<dbReference type="InterPro" id="IPR016162">
    <property type="entry name" value="Ald_DH_N"/>
</dbReference>
<keyword evidence="2 6" id="KW-0560">Oxidoreductase</keyword>
<dbReference type="EC" id="1.2.1.3" evidence="3"/>
<dbReference type="HOGENOM" id="CLU_005391_0_0_1"/>
<dbReference type="FunFam" id="3.40.605.10:FF:000007">
    <property type="entry name" value="NAD/NADP-dependent betaine aldehyde dehydrogenase"/>
    <property type="match status" value="1"/>
</dbReference>
<reference evidence="9" key="1">
    <citation type="journal article" date="2015" name="BMC Genomics">
        <title>Genomic and transcriptomic analysis of the endophytic fungus Pestalotiopsis fici reveals its lifestyle and high potential for synthesis of natural products.</title>
        <authorList>
            <person name="Wang X."/>
            <person name="Zhang X."/>
            <person name="Liu L."/>
            <person name="Xiang M."/>
            <person name="Wang W."/>
            <person name="Sun X."/>
            <person name="Che Y."/>
            <person name="Guo L."/>
            <person name="Liu G."/>
            <person name="Guo L."/>
            <person name="Wang C."/>
            <person name="Yin W.B."/>
            <person name="Stadler M."/>
            <person name="Zhang X."/>
            <person name="Liu X."/>
        </authorList>
    </citation>
    <scope>NUCLEOTIDE SEQUENCE [LARGE SCALE GENOMIC DNA]</scope>
    <source>
        <strain evidence="9">W106-1 / CGMCC3.15140</strain>
    </source>
</reference>
<proteinExistence type="inferred from homology"/>
<evidence type="ECO:0000313" key="9">
    <source>
        <dbReference type="Proteomes" id="UP000030651"/>
    </source>
</evidence>
<dbReference type="GO" id="GO:0004029">
    <property type="term" value="F:aldehyde dehydrogenase (NAD+) activity"/>
    <property type="evidence" value="ECO:0007669"/>
    <property type="project" value="UniProtKB-EC"/>
</dbReference>
<feature type="active site" evidence="5">
    <location>
        <position position="273"/>
    </location>
</feature>
<feature type="domain" description="Aldehyde dehydrogenase" evidence="7">
    <location>
        <begin position="36"/>
        <end position="497"/>
    </location>
</feature>
<dbReference type="RefSeq" id="XP_007840503.1">
    <property type="nucleotide sequence ID" value="XM_007842312.1"/>
</dbReference>
<dbReference type="PROSITE" id="PS00687">
    <property type="entry name" value="ALDEHYDE_DEHYDR_GLU"/>
    <property type="match status" value="1"/>
</dbReference>
<name>W3WQ45_PESFW</name>
<dbReference type="KEGG" id="pfy:PFICI_13731"/>
<dbReference type="InterPro" id="IPR016161">
    <property type="entry name" value="Ald_DH/histidinol_DH"/>
</dbReference>
<dbReference type="AlphaFoldDB" id="W3WQ45"/>
<comment type="catalytic activity">
    <reaction evidence="4">
        <text>an aldehyde + NAD(+) + H2O = a carboxylate + NADH + 2 H(+)</text>
        <dbReference type="Rhea" id="RHEA:16185"/>
        <dbReference type="ChEBI" id="CHEBI:15377"/>
        <dbReference type="ChEBI" id="CHEBI:15378"/>
        <dbReference type="ChEBI" id="CHEBI:17478"/>
        <dbReference type="ChEBI" id="CHEBI:29067"/>
        <dbReference type="ChEBI" id="CHEBI:57540"/>
        <dbReference type="ChEBI" id="CHEBI:57945"/>
        <dbReference type="EC" id="1.2.1.3"/>
    </reaction>
</comment>
<dbReference type="InParanoid" id="W3WQ45"/>
<comment type="similarity">
    <text evidence="1 6">Belongs to the aldehyde dehydrogenase family.</text>
</comment>
<dbReference type="EMBL" id="KI912119">
    <property type="protein sequence ID" value="ETS75247.1"/>
    <property type="molecule type" value="Genomic_DNA"/>
</dbReference>
<evidence type="ECO:0000256" key="4">
    <source>
        <dbReference type="ARBA" id="ARBA00049194"/>
    </source>
</evidence>